<comment type="caution">
    <text evidence="2">The sequence shown here is derived from an EMBL/GenBank/DDBJ whole genome shotgun (WGS) entry which is preliminary data.</text>
</comment>
<dbReference type="AlphaFoldDB" id="A0A151MP07"/>
<keyword evidence="3" id="KW-1185">Reference proteome</keyword>
<evidence type="ECO:0000313" key="3">
    <source>
        <dbReference type="Proteomes" id="UP000050525"/>
    </source>
</evidence>
<protein>
    <submittedName>
        <fullName evidence="2">Uncharacterized protein</fullName>
    </submittedName>
</protein>
<feature type="compositionally biased region" description="Basic residues" evidence="1">
    <location>
        <begin position="23"/>
        <end position="32"/>
    </location>
</feature>
<evidence type="ECO:0000313" key="2">
    <source>
        <dbReference type="EMBL" id="KYO26130.1"/>
    </source>
</evidence>
<reference evidence="2 3" key="1">
    <citation type="journal article" date="2012" name="Genome Biol.">
        <title>Sequencing three crocodilian genomes to illuminate the evolution of archosaurs and amniotes.</title>
        <authorList>
            <person name="St John J.A."/>
            <person name="Braun E.L."/>
            <person name="Isberg S.R."/>
            <person name="Miles L.G."/>
            <person name="Chong A.Y."/>
            <person name="Gongora J."/>
            <person name="Dalzell P."/>
            <person name="Moran C."/>
            <person name="Bed'hom B."/>
            <person name="Abzhanov A."/>
            <person name="Burgess S.C."/>
            <person name="Cooksey A.M."/>
            <person name="Castoe T.A."/>
            <person name="Crawford N.G."/>
            <person name="Densmore L.D."/>
            <person name="Drew J.C."/>
            <person name="Edwards S.V."/>
            <person name="Faircloth B.C."/>
            <person name="Fujita M.K."/>
            <person name="Greenwold M.J."/>
            <person name="Hoffmann F.G."/>
            <person name="Howard J.M."/>
            <person name="Iguchi T."/>
            <person name="Janes D.E."/>
            <person name="Khan S.Y."/>
            <person name="Kohno S."/>
            <person name="de Koning A.J."/>
            <person name="Lance S.L."/>
            <person name="McCarthy F.M."/>
            <person name="McCormack J.E."/>
            <person name="Merchant M.E."/>
            <person name="Peterson D.G."/>
            <person name="Pollock D.D."/>
            <person name="Pourmand N."/>
            <person name="Raney B.J."/>
            <person name="Roessler K.A."/>
            <person name="Sanford J.R."/>
            <person name="Sawyer R.H."/>
            <person name="Schmidt C.J."/>
            <person name="Triplett E.W."/>
            <person name="Tuberville T.D."/>
            <person name="Venegas-Anaya M."/>
            <person name="Howard J.T."/>
            <person name="Jarvis E.D."/>
            <person name="Guillette L.J.Jr."/>
            <person name="Glenn T.C."/>
            <person name="Green R.E."/>
            <person name="Ray D.A."/>
        </authorList>
    </citation>
    <scope>NUCLEOTIDE SEQUENCE [LARGE SCALE GENOMIC DNA]</scope>
    <source>
        <strain evidence="2">KSC_2009_1</strain>
    </source>
</reference>
<sequence length="74" mass="8590">MADQVKEAEGPSSPKELPVGARRQAKKRPRIRQHLRKREDLPRYLPYLKSLNNAPMTTVWLGDLLCKELTTDYN</sequence>
<organism evidence="2 3">
    <name type="scientific">Alligator mississippiensis</name>
    <name type="common">American alligator</name>
    <dbReference type="NCBI Taxonomy" id="8496"/>
    <lineage>
        <taxon>Eukaryota</taxon>
        <taxon>Metazoa</taxon>
        <taxon>Chordata</taxon>
        <taxon>Craniata</taxon>
        <taxon>Vertebrata</taxon>
        <taxon>Euteleostomi</taxon>
        <taxon>Archelosauria</taxon>
        <taxon>Archosauria</taxon>
        <taxon>Crocodylia</taxon>
        <taxon>Alligatoridae</taxon>
        <taxon>Alligatorinae</taxon>
        <taxon>Alligator</taxon>
    </lineage>
</organism>
<gene>
    <name evidence="2" type="ORF">Y1Q_0003878</name>
</gene>
<proteinExistence type="predicted"/>
<name>A0A151MP07_ALLMI</name>
<evidence type="ECO:0000256" key="1">
    <source>
        <dbReference type="SAM" id="MobiDB-lite"/>
    </source>
</evidence>
<accession>A0A151MP07</accession>
<dbReference type="EMBL" id="AKHW03005657">
    <property type="protein sequence ID" value="KYO26130.1"/>
    <property type="molecule type" value="Genomic_DNA"/>
</dbReference>
<feature type="region of interest" description="Disordered" evidence="1">
    <location>
        <begin position="1"/>
        <end position="32"/>
    </location>
</feature>
<dbReference type="Proteomes" id="UP000050525">
    <property type="component" value="Unassembled WGS sequence"/>
</dbReference>